<protein>
    <submittedName>
        <fullName evidence="2">Beta-ketoacyl synthase</fullName>
    </submittedName>
    <submittedName>
        <fullName evidence="3">KR domain-containing protein</fullName>
    </submittedName>
</protein>
<dbReference type="SUPFAM" id="SSF51735">
    <property type="entry name" value="NAD(P)-binding Rossmann-fold domains"/>
    <property type="match status" value="2"/>
</dbReference>
<dbReference type="Pfam" id="PF08659">
    <property type="entry name" value="KR"/>
    <property type="match status" value="1"/>
</dbReference>
<name>A0A2D0IKA5_9GAMM</name>
<dbReference type="AlphaFoldDB" id="A0A2D0IKA5"/>
<evidence type="ECO:0000259" key="1">
    <source>
        <dbReference type="Pfam" id="PF08659"/>
    </source>
</evidence>
<dbReference type="Proteomes" id="UP000225605">
    <property type="component" value="Unassembled WGS sequence"/>
</dbReference>
<evidence type="ECO:0000313" key="2">
    <source>
        <dbReference type="EMBL" id="PHM22200.1"/>
    </source>
</evidence>
<dbReference type="EMBL" id="RAQI01000001">
    <property type="protein sequence ID" value="RKE92584.1"/>
    <property type="molecule type" value="Genomic_DNA"/>
</dbReference>
<proteinExistence type="predicted"/>
<comment type="caution">
    <text evidence="2">The sequence shown here is derived from an EMBL/GenBank/DDBJ whole genome shotgun (WGS) entry which is preliminary data.</text>
</comment>
<evidence type="ECO:0000313" key="3">
    <source>
        <dbReference type="EMBL" id="RKE92584.1"/>
    </source>
</evidence>
<evidence type="ECO:0000313" key="4">
    <source>
        <dbReference type="Proteomes" id="UP000225605"/>
    </source>
</evidence>
<dbReference type="Gene3D" id="3.40.50.720">
    <property type="entry name" value="NAD(P)-binding Rossmann-like Domain"/>
    <property type="match status" value="1"/>
</dbReference>
<reference evidence="3 5" key="2">
    <citation type="submission" date="2018-09" db="EMBL/GenBank/DDBJ databases">
        <title>Genomic Encyclopedia of Archaeal and Bacterial Type Strains, Phase II (KMG-II): from individual species to whole genera.</title>
        <authorList>
            <person name="Goeker M."/>
        </authorList>
    </citation>
    <scope>NUCLEOTIDE SEQUENCE [LARGE SCALE GENOMIC DNA]</scope>
    <source>
        <strain evidence="3 5">DSM 16337</strain>
    </source>
</reference>
<dbReference type="InterPro" id="IPR013968">
    <property type="entry name" value="PKS_KR"/>
</dbReference>
<accession>A0A2D0IKA5</accession>
<keyword evidence="5" id="KW-1185">Reference proteome</keyword>
<sequence>MSLQRTQLLSDQEWLLDADKPTDIPLCLQHINGLDEVLFWGIGLLQDSGVKPVSARQELALLHQLAQATRENNTKLRIFTRLAENVQLDEEAVSNSGALSGYFRSLVREYPKAELTLLDGDWSDHSPAFSQLYTNLYVNGNWLENRELFLRGDRLLRRDIVPVETLSAATKEPFRQGGVYLMVGGAGVVGQQISRYLAEHYGVTLVWFGRSQPEKLHSQAIAGINALGGQPSMDGAHAGYGSAGAGLYVECGCGAI</sequence>
<dbReference type="EMBL" id="NIBT01000035">
    <property type="protein sequence ID" value="PHM22200.1"/>
    <property type="molecule type" value="Genomic_DNA"/>
</dbReference>
<evidence type="ECO:0000313" key="5">
    <source>
        <dbReference type="Proteomes" id="UP000283568"/>
    </source>
</evidence>
<feature type="domain" description="Ketoreductase (KR)" evidence="1">
    <location>
        <begin position="178"/>
        <end position="228"/>
    </location>
</feature>
<organism evidence="2 4">
    <name type="scientific">Xenorhabdus ehlersii</name>
    <dbReference type="NCBI Taxonomy" id="290111"/>
    <lineage>
        <taxon>Bacteria</taxon>
        <taxon>Pseudomonadati</taxon>
        <taxon>Pseudomonadota</taxon>
        <taxon>Gammaproteobacteria</taxon>
        <taxon>Enterobacterales</taxon>
        <taxon>Morganellaceae</taxon>
        <taxon>Xenorhabdus</taxon>
    </lineage>
</organism>
<dbReference type="InterPro" id="IPR036291">
    <property type="entry name" value="NAD(P)-bd_dom_sf"/>
</dbReference>
<dbReference type="Proteomes" id="UP000283568">
    <property type="component" value="Unassembled WGS sequence"/>
</dbReference>
<dbReference type="RefSeq" id="WP_099133994.1">
    <property type="nucleotide sequence ID" value="NZ_CAWNOJ010000048.1"/>
</dbReference>
<gene>
    <name evidence="3" type="ORF">BDE27_0228</name>
    <name evidence="2" type="ORF">Xehl_03876</name>
</gene>
<reference evidence="2 4" key="1">
    <citation type="journal article" date="2017" name="Nat. Microbiol.">
        <title>Natural product diversity associated with the nematode symbionts Photorhabdus and Xenorhabdus.</title>
        <authorList>
            <person name="Tobias N.J."/>
            <person name="Wolff H."/>
            <person name="Djahanschiri B."/>
            <person name="Grundmann F."/>
            <person name="Kronenwerth M."/>
            <person name="Shi Y.M."/>
            <person name="Simonyi S."/>
            <person name="Grun P."/>
            <person name="Shapiro-Ilan D."/>
            <person name="Pidot S.J."/>
            <person name="Stinear T.P."/>
            <person name="Ebersberger I."/>
            <person name="Bode H.B."/>
        </authorList>
    </citation>
    <scope>NUCLEOTIDE SEQUENCE [LARGE SCALE GENOMIC DNA]</scope>
    <source>
        <strain evidence="2 4">DSM 16337</strain>
    </source>
</reference>